<dbReference type="InterPro" id="IPR036390">
    <property type="entry name" value="WH_DNA-bd_sf"/>
</dbReference>
<feature type="domain" description="HTH lysR-type" evidence="5">
    <location>
        <begin position="3"/>
        <end position="60"/>
    </location>
</feature>
<keyword evidence="7" id="KW-1185">Reference proteome</keyword>
<evidence type="ECO:0000313" key="7">
    <source>
        <dbReference type="Proteomes" id="UP000238137"/>
    </source>
</evidence>
<evidence type="ECO:0000259" key="5">
    <source>
        <dbReference type="PROSITE" id="PS50931"/>
    </source>
</evidence>
<organism evidence="6 7">
    <name type="scientific">Paracoccus methylarcula</name>
    <dbReference type="NCBI Taxonomy" id="72022"/>
    <lineage>
        <taxon>Bacteria</taxon>
        <taxon>Pseudomonadati</taxon>
        <taxon>Pseudomonadota</taxon>
        <taxon>Alphaproteobacteria</taxon>
        <taxon>Rhodobacterales</taxon>
        <taxon>Paracoccaceae</taxon>
        <taxon>Paracoccus</taxon>
    </lineage>
</organism>
<name>A0A3R7P498_9RHOB</name>
<dbReference type="EMBL" id="PXNQ02000007">
    <property type="protein sequence ID" value="RNF34268.1"/>
    <property type="molecule type" value="Genomic_DNA"/>
</dbReference>
<dbReference type="InterPro" id="IPR000847">
    <property type="entry name" value="LysR_HTH_N"/>
</dbReference>
<protein>
    <submittedName>
        <fullName evidence="6">LysR family transcriptional regulator</fullName>
    </submittedName>
</protein>
<evidence type="ECO:0000313" key="6">
    <source>
        <dbReference type="EMBL" id="RNF34268.1"/>
    </source>
</evidence>
<dbReference type="GO" id="GO:0003677">
    <property type="term" value="F:DNA binding"/>
    <property type="evidence" value="ECO:0007669"/>
    <property type="project" value="UniProtKB-KW"/>
</dbReference>
<dbReference type="Pfam" id="PF03466">
    <property type="entry name" value="LysR_substrate"/>
    <property type="match status" value="1"/>
</dbReference>
<dbReference type="Gene3D" id="3.40.190.10">
    <property type="entry name" value="Periplasmic binding protein-like II"/>
    <property type="match status" value="2"/>
</dbReference>
<dbReference type="OrthoDB" id="9815174at2"/>
<dbReference type="SUPFAM" id="SSF46785">
    <property type="entry name" value="Winged helix' DNA-binding domain"/>
    <property type="match status" value="1"/>
</dbReference>
<evidence type="ECO:0000256" key="2">
    <source>
        <dbReference type="ARBA" id="ARBA00023015"/>
    </source>
</evidence>
<proteinExistence type="inferred from homology"/>
<dbReference type="FunFam" id="1.10.10.10:FF:000001">
    <property type="entry name" value="LysR family transcriptional regulator"/>
    <property type="match status" value="1"/>
</dbReference>
<gene>
    <name evidence="6" type="ORF">A7A09_012870</name>
</gene>
<dbReference type="GO" id="GO:0003700">
    <property type="term" value="F:DNA-binding transcription factor activity"/>
    <property type="evidence" value="ECO:0007669"/>
    <property type="project" value="InterPro"/>
</dbReference>
<comment type="caution">
    <text evidence="6">The sequence shown here is derived from an EMBL/GenBank/DDBJ whole genome shotgun (WGS) entry which is preliminary data.</text>
</comment>
<keyword evidence="2" id="KW-0805">Transcription regulation</keyword>
<dbReference type="Pfam" id="PF00126">
    <property type="entry name" value="HTH_1"/>
    <property type="match status" value="1"/>
</dbReference>
<dbReference type="InterPro" id="IPR005119">
    <property type="entry name" value="LysR_subst-bd"/>
</dbReference>
<reference evidence="6" key="1">
    <citation type="submission" date="2018-05" db="EMBL/GenBank/DDBJ databases">
        <title>Reclassification of Methylarcula marina and Methylarcula terricola as Paracoccus methylarcula sp.nov., comb.nov. and Paracoccus terricola comb.nov.</title>
        <authorList>
            <person name="Shmareva M.N."/>
            <person name="Doronina N.V."/>
            <person name="Vasilenko O.V."/>
            <person name="Tarlachkov S.V."/>
            <person name="Trotsenko Y.A."/>
        </authorList>
    </citation>
    <scope>NUCLEOTIDE SEQUENCE [LARGE SCALE GENOMIC DNA]</scope>
    <source>
        <strain evidence="6">VKM B-2159</strain>
    </source>
</reference>
<dbReference type="InterPro" id="IPR036388">
    <property type="entry name" value="WH-like_DNA-bd_sf"/>
</dbReference>
<evidence type="ECO:0000256" key="4">
    <source>
        <dbReference type="ARBA" id="ARBA00023163"/>
    </source>
</evidence>
<dbReference type="Proteomes" id="UP000238137">
    <property type="component" value="Unassembled WGS sequence"/>
</dbReference>
<dbReference type="PRINTS" id="PR00039">
    <property type="entry name" value="HTHLYSR"/>
</dbReference>
<dbReference type="AlphaFoldDB" id="A0A3R7P498"/>
<dbReference type="RefSeq" id="WP_106691773.1">
    <property type="nucleotide sequence ID" value="NZ_PXNQ02000007.1"/>
</dbReference>
<sequence>MAITFRQLRYFLVLAEELHFGRAAQKLHISQPPLSASLKQLEETLGFALMERSHRLVRLTPAGAVYAEHARRILGQLDAAEALAAQAAKQVAGKVTIGFVPSMLFRRLAETLREVQDAYPEIELRLHEMNTARQVEALLAHRVDLGFVHSVPFPETITEHVLGTERMLCCVPRDHPLAGRSRIRVSDLAGERVLIFAREFAPHFHDKIATLLQAADNRPFDGYRIQHWFTVVALVGQGMGISLVPQSLARSSFANVRYIEIEEAAAEHRISLIWRDENLTDTARHFIRFVTGQADQF</sequence>
<dbReference type="Gene3D" id="1.10.10.10">
    <property type="entry name" value="Winged helix-like DNA-binding domain superfamily/Winged helix DNA-binding domain"/>
    <property type="match status" value="1"/>
</dbReference>
<keyword evidence="3" id="KW-0238">DNA-binding</keyword>
<dbReference type="PROSITE" id="PS50931">
    <property type="entry name" value="HTH_LYSR"/>
    <property type="match status" value="1"/>
</dbReference>
<dbReference type="GO" id="GO:0032993">
    <property type="term" value="C:protein-DNA complex"/>
    <property type="evidence" value="ECO:0007669"/>
    <property type="project" value="TreeGrafter"/>
</dbReference>
<dbReference type="PANTHER" id="PTHR30346">
    <property type="entry name" value="TRANSCRIPTIONAL DUAL REGULATOR HCAR-RELATED"/>
    <property type="match status" value="1"/>
</dbReference>
<evidence type="ECO:0000256" key="1">
    <source>
        <dbReference type="ARBA" id="ARBA00009437"/>
    </source>
</evidence>
<accession>A0A3R7P498</accession>
<evidence type="ECO:0000256" key="3">
    <source>
        <dbReference type="ARBA" id="ARBA00023125"/>
    </source>
</evidence>
<dbReference type="SUPFAM" id="SSF53850">
    <property type="entry name" value="Periplasmic binding protein-like II"/>
    <property type="match status" value="1"/>
</dbReference>
<dbReference type="PANTHER" id="PTHR30346:SF0">
    <property type="entry name" value="HCA OPERON TRANSCRIPTIONAL ACTIVATOR HCAR"/>
    <property type="match status" value="1"/>
</dbReference>
<keyword evidence="4" id="KW-0804">Transcription</keyword>
<comment type="similarity">
    <text evidence="1">Belongs to the LysR transcriptional regulatory family.</text>
</comment>